<organism evidence="2 3">
    <name type="scientific">Claveliimonas monacensis</name>
    <dbReference type="NCBI Taxonomy" id="2779351"/>
    <lineage>
        <taxon>Bacteria</taxon>
        <taxon>Bacillati</taxon>
        <taxon>Bacillota</taxon>
        <taxon>Clostridia</taxon>
        <taxon>Lachnospirales</taxon>
        <taxon>Lachnospiraceae</taxon>
        <taxon>Claveliimonas</taxon>
    </lineage>
</organism>
<keyword evidence="1" id="KW-0812">Transmembrane</keyword>
<dbReference type="RefSeq" id="WP_226394467.1">
    <property type="nucleotide sequence ID" value="NZ_JADCKL010000002.1"/>
</dbReference>
<dbReference type="PROSITE" id="PS51257">
    <property type="entry name" value="PROKAR_LIPOPROTEIN"/>
    <property type="match status" value="1"/>
</dbReference>
<dbReference type="EMBL" id="JADCKL010000002">
    <property type="protein sequence ID" value="MBE5062716.1"/>
    <property type="molecule type" value="Genomic_DNA"/>
</dbReference>
<accession>A0ABR9RIC4</accession>
<gene>
    <name evidence="2" type="ORF">INF30_05520</name>
</gene>
<reference evidence="2 3" key="1">
    <citation type="submission" date="2020-10" db="EMBL/GenBank/DDBJ databases">
        <title>ChiBAC.</title>
        <authorList>
            <person name="Zenner C."/>
            <person name="Hitch T.C.A."/>
            <person name="Clavel T."/>
        </authorList>
    </citation>
    <scope>NUCLEOTIDE SEQUENCE [LARGE SCALE GENOMIC DNA]</scope>
    <source>
        <strain evidence="2 3">DSM 108991</strain>
    </source>
</reference>
<proteinExistence type="predicted"/>
<protein>
    <recommendedName>
        <fullName evidence="4">Lipoprotein</fullName>
    </recommendedName>
</protein>
<keyword evidence="3" id="KW-1185">Reference proteome</keyword>
<comment type="caution">
    <text evidence="2">The sequence shown here is derived from an EMBL/GenBank/DDBJ whole genome shotgun (WGS) entry which is preliminary data.</text>
</comment>
<keyword evidence="1" id="KW-0472">Membrane</keyword>
<evidence type="ECO:0000256" key="1">
    <source>
        <dbReference type="SAM" id="Phobius"/>
    </source>
</evidence>
<keyword evidence="1" id="KW-1133">Transmembrane helix</keyword>
<sequence>MKQLRKTEWRRGYPIKKFLALCVWGVMAIAGCAGTLSCPDNIPSLAACVLALAGAVLTLPRLLRYYRTTYHSLPALNRRLTKEEQEELLENENFETITELKSESLRWTDFAESEHWLRINGRYIPKELAILGGAKVTFNIMNRDTTPVVFLYATGDVVKIDLEFRSVPGKSENLMHTSGPAVAFFRNRQTGQRRENCGRSVLRKCRHI</sequence>
<feature type="transmembrane region" description="Helical" evidence="1">
    <location>
        <begin position="44"/>
        <end position="63"/>
    </location>
</feature>
<dbReference type="Proteomes" id="UP000758652">
    <property type="component" value="Unassembled WGS sequence"/>
</dbReference>
<name>A0ABR9RIC4_9FIRM</name>
<evidence type="ECO:0000313" key="3">
    <source>
        <dbReference type="Proteomes" id="UP000758652"/>
    </source>
</evidence>
<evidence type="ECO:0000313" key="2">
    <source>
        <dbReference type="EMBL" id="MBE5062716.1"/>
    </source>
</evidence>
<evidence type="ECO:0008006" key="4">
    <source>
        <dbReference type="Google" id="ProtNLM"/>
    </source>
</evidence>